<evidence type="ECO:0008006" key="4">
    <source>
        <dbReference type="Google" id="ProtNLM"/>
    </source>
</evidence>
<protein>
    <recommendedName>
        <fullName evidence="4">DET1- and DDB1-associated protein 1</fullName>
    </recommendedName>
</protein>
<dbReference type="EMBL" id="QGKV02000297">
    <property type="protein sequence ID" value="KAF3604799.1"/>
    <property type="molecule type" value="Genomic_DNA"/>
</dbReference>
<evidence type="ECO:0000313" key="2">
    <source>
        <dbReference type="EMBL" id="KAF3604799.1"/>
    </source>
</evidence>
<reference evidence="2 3" key="1">
    <citation type="journal article" date="2020" name="BMC Genomics">
        <title>Intraspecific diversification of the crop wild relative Brassica cretica Lam. using demographic model selection.</title>
        <authorList>
            <person name="Kioukis A."/>
            <person name="Michalopoulou V.A."/>
            <person name="Briers L."/>
            <person name="Pirintsos S."/>
            <person name="Studholme D.J."/>
            <person name="Pavlidis P."/>
            <person name="Sarris P.F."/>
        </authorList>
    </citation>
    <scope>NUCLEOTIDE SEQUENCE [LARGE SCALE GENOMIC DNA]</scope>
    <source>
        <strain evidence="3">cv. PFS-1207/04</strain>
    </source>
</reference>
<feature type="compositionally biased region" description="Polar residues" evidence="1">
    <location>
        <begin position="63"/>
        <end position="79"/>
    </location>
</feature>
<comment type="caution">
    <text evidence="2">The sequence shown here is derived from an EMBL/GenBank/DDBJ whole genome shotgun (WGS) entry which is preliminary data.</text>
</comment>
<evidence type="ECO:0000256" key="1">
    <source>
        <dbReference type="SAM" id="MobiDB-lite"/>
    </source>
</evidence>
<organism evidence="2 3">
    <name type="scientific">Brassica cretica</name>
    <name type="common">Mustard</name>
    <dbReference type="NCBI Taxonomy" id="69181"/>
    <lineage>
        <taxon>Eukaryota</taxon>
        <taxon>Viridiplantae</taxon>
        <taxon>Streptophyta</taxon>
        <taxon>Embryophyta</taxon>
        <taxon>Tracheophyta</taxon>
        <taxon>Spermatophyta</taxon>
        <taxon>Magnoliopsida</taxon>
        <taxon>eudicotyledons</taxon>
        <taxon>Gunneridae</taxon>
        <taxon>Pentapetalae</taxon>
        <taxon>rosids</taxon>
        <taxon>malvids</taxon>
        <taxon>Brassicales</taxon>
        <taxon>Brassicaceae</taxon>
        <taxon>Brassiceae</taxon>
        <taxon>Brassica</taxon>
    </lineage>
</organism>
<sequence>MIVQKVIGTNPLSIIFLCDNPSCGPQISQRCSAPTLTPHRGGTASTSTGRLLMRLALLEPKTSPFNNSPQDKLSPNEPQMGSGYDPTKAKTYKSAQPNS</sequence>
<gene>
    <name evidence="2" type="ORF">DY000_02048129</name>
</gene>
<name>A0ABQ7EMK1_BRACR</name>
<accession>A0ABQ7EMK1</accession>
<evidence type="ECO:0000313" key="3">
    <source>
        <dbReference type="Proteomes" id="UP000266723"/>
    </source>
</evidence>
<proteinExistence type="predicted"/>
<dbReference type="Proteomes" id="UP000266723">
    <property type="component" value="Unassembled WGS sequence"/>
</dbReference>
<keyword evidence="3" id="KW-1185">Reference proteome</keyword>
<feature type="region of interest" description="Disordered" evidence="1">
    <location>
        <begin position="59"/>
        <end position="99"/>
    </location>
</feature>